<accession>A0ABD2MHC5</accession>
<evidence type="ECO:0000259" key="7">
    <source>
        <dbReference type="PROSITE" id="PS00624"/>
    </source>
</evidence>
<dbReference type="InterPro" id="IPR007867">
    <property type="entry name" value="GMC_OxRtase_C"/>
</dbReference>
<evidence type="ECO:0000256" key="3">
    <source>
        <dbReference type="PIRSR" id="PIRSR000137-2"/>
    </source>
</evidence>
<dbReference type="InterPro" id="IPR000172">
    <property type="entry name" value="GMC_OxRdtase_N"/>
</dbReference>
<evidence type="ECO:0000256" key="1">
    <source>
        <dbReference type="ARBA" id="ARBA00010790"/>
    </source>
</evidence>
<feature type="chain" id="PRO_5044837300" description="Glucose-methanol-choline oxidoreductase N-terminal domain-containing protein" evidence="5">
    <location>
        <begin position="20"/>
        <end position="612"/>
    </location>
</feature>
<dbReference type="SUPFAM" id="SSF54373">
    <property type="entry name" value="FAD-linked reductases, C-terminal domain"/>
    <property type="match status" value="1"/>
</dbReference>
<dbReference type="PANTHER" id="PTHR11552:SF158">
    <property type="entry name" value="GH23626P-RELATED"/>
    <property type="match status" value="1"/>
</dbReference>
<reference evidence="8 9" key="1">
    <citation type="journal article" date="2021" name="BMC Biol.">
        <title>Horizontally acquired antibacterial genes associated with adaptive radiation of ladybird beetles.</title>
        <authorList>
            <person name="Li H.S."/>
            <person name="Tang X.F."/>
            <person name="Huang Y.H."/>
            <person name="Xu Z.Y."/>
            <person name="Chen M.L."/>
            <person name="Du X.Y."/>
            <person name="Qiu B.Y."/>
            <person name="Chen P.T."/>
            <person name="Zhang W."/>
            <person name="Slipinski A."/>
            <person name="Escalona H.E."/>
            <person name="Waterhouse R.M."/>
            <person name="Zwick A."/>
            <person name="Pang H."/>
        </authorList>
    </citation>
    <scope>NUCLEOTIDE SEQUENCE [LARGE SCALE GENOMIC DNA]</scope>
    <source>
        <strain evidence="8">SYSU2018</strain>
    </source>
</reference>
<feature type="signal peptide" evidence="5">
    <location>
        <begin position="1"/>
        <end position="19"/>
    </location>
</feature>
<evidence type="ECO:0000313" key="9">
    <source>
        <dbReference type="Proteomes" id="UP001516400"/>
    </source>
</evidence>
<dbReference type="InterPro" id="IPR012132">
    <property type="entry name" value="GMC_OxRdtase"/>
</dbReference>
<dbReference type="Pfam" id="PF00732">
    <property type="entry name" value="GMC_oxred_N"/>
    <property type="match status" value="1"/>
</dbReference>
<evidence type="ECO:0000256" key="4">
    <source>
        <dbReference type="RuleBase" id="RU003968"/>
    </source>
</evidence>
<dbReference type="PIRSF" id="PIRSF000137">
    <property type="entry name" value="Alcohol_oxidase"/>
    <property type="match status" value="1"/>
</dbReference>
<feature type="active site" description="Proton acceptor" evidence="2">
    <location>
        <position position="587"/>
    </location>
</feature>
<evidence type="ECO:0000256" key="2">
    <source>
        <dbReference type="PIRSR" id="PIRSR000137-1"/>
    </source>
</evidence>
<dbReference type="PANTHER" id="PTHR11552">
    <property type="entry name" value="GLUCOSE-METHANOL-CHOLINE GMC OXIDOREDUCTASE"/>
    <property type="match status" value="1"/>
</dbReference>
<feature type="domain" description="Glucose-methanol-choline oxidoreductase N-terminal" evidence="6">
    <location>
        <begin position="144"/>
        <end position="167"/>
    </location>
</feature>
<dbReference type="Pfam" id="PF05199">
    <property type="entry name" value="GMC_oxred_C"/>
    <property type="match status" value="1"/>
</dbReference>
<dbReference type="PROSITE" id="PS00624">
    <property type="entry name" value="GMC_OXRED_2"/>
    <property type="match status" value="1"/>
</dbReference>
<protein>
    <recommendedName>
        <fullName evidence="6 7">Glucose-methanol-choline oxidoreductase N-terminal domain-containing protein</fullName>
    </recommendedName>
</protein>
<keyword evidence="3 4" id="KW-0274">FAD</keyword>
<keyword evidence="9" id="KW-1185">Reference proteome</keyword>
<feature type="active site" description="Proton donor" evidence="2">
    <location>
        <position position="544"/>
    </location>
</feature>
<gene>
    <name evidence="8" type="ORF">HHI36_009963</name>
</gene>
<comment type="caution">
    <text evidence="8">The sequence shown here is derived from an EMBL/GenBank/DDBJ whole genome shotgun (WGS) entry which is preliminary data.</text>
</comment>
<dbReference type="PROSITE" id="PS00623">
    <property type="entry name" value="GMC_OXRED_1"/>
    <property type="match status" value="1"/>
</dbReference>
<evidence type="ECO:0000256" key="5">
    <source>
        <dbReference type="SAM" id="SignalP"/>
    </source>
</evidence>
<comment type="similarity">
    <text evidence="1 4">Belongs to the GMC oxidoreductase family.</text>
</comment>
<dbReference type="Proteomes" id="UP001516400">
    <property type="component" value="Unassembled WGS sequence"/>
</dbReference>
<organism evidence="8 9">
    <name type="scientific">Cryptolaemus montrouzieri</name>
    <dbReference type="NCBI Taxonomy" id="559131"/>
    <lineage>
        <taxon>Eukaryota</taxon>
        <taxon>Metazoa</taxon>
        <taxon>Ecdysozoa</taxon>
        <taxon>Arthropoda</taxon>
        <taxon>Hexapoda</taxon>
        <taxon>Insecta</taxon>
        <taxon>Pterygota</taxon>
        <taxon>Neoptera</taxon>
        <taxon>Endopterygota</taxon>
        <taxon>Coleoptera</taxon>
        <taxon>Polyphaga</taxon>
        <taxon>Cucujiformia</taxon>
        <taxon>Coccinelloidea</taxon>
        <taxon>Coccinellidae</taxon>
        <taxon>Scymninae</taxon>
        <taxon>Scymnini</taxon>
        <taxon>Cryptolaemus</taxon>
    </lineage>
</organism>
<dbReference type="SUPFAM" id="SSF51905">
    <property type="entry name" value="FAD/NAD(P)-binding domain"/>
    <property type="match status" value="1"/>
</dbReference>
<feature type="binding site" evidence="3">
    <location>
        <position position="279"/>
    </location>
    <ligand>
        <name>FAD</name>
        <dbReference type="ChEBI" id="CHEBI:57692"/>
    </ligand>
</feature>
<feature type="domain" description="Glucose-methanol-choline oxidoreductase N-terminal" evidence="7">
    <location>
        <begin position="316"/>
        <end position="330"/>
    </location>
</feature>
<dbReference type="InterPro" id="IPR036188">
    <property type="entry name" value="FAD/NAD-bd_sf"/>
</dbReference>
<dbReference type="AlphaFoldDB" id="A0ABD2MHC5"/>
<proteinExistence type="inferred from homology"/>
<dbReference type="EMBL" id="JABFTP020000001">
    <property type="protein sequence ID" value="KAL3265762.1"/>
    <property type="molecule type" value="Genomic_DNA"/>
</dbReference>
<name>A0ABD2MHC5_9CUCU</name>
<dbReference type="Gene3D" id="3.50.50.60">
    <property type="entry name" value="FAD/NAD(P)-binding domain"/>
    <property type="match status" value="1"/>
</dbReference>
<evidence type="ECO:0000259" key="6">
    <source>
        <dbReference type="PROSITE" id="PS00623"/>
    </source>
</evidence>
<comment type="cofactor">
    <cofactor evidence="3">
        <name>FAD</name>
        <dbReference type="ChEBI" id="CHEBI:57692"/>
    </cofactor>
</comment>
<evidence type="ECO:0000313" key="8">
    <source>
        <dbReference type="EMBL" id="KAL3265762.1"/>
    </source>
</evidence>
<dbReference type="Gene3D" id="3.30.560.10">
    <property type="entry name" value="Glucose Oxidase, domain 3"/>
    <property type="match status" value="1"/>
</dbReference>
<sequence length="612" mass="68968">MCVNVQSFVVCLLVSTNSANEFRQNYLEKIILDKVNEAISYDFPQDNFEYFRGIEKSSVDEYGTFDFIIVGSGSTGSVLARRLSFIKSWRILLLEAGEQYDAFIDIPSMYSFSLRSKHNWGYNTTFQKYGCKGMVNNQCSYPRGKILGGSSSINGLIYTRGNPQDYDNWEKLGNPGWSYKNVESYFRKLENTQFPSKKLGRSGPLYVNYSVPYVSMQDTFSEAFSEKGIFETEYNGEKQFGTSKIQSNIKRGKRVSGYNAYIKPISQRTNLNVSTEAFVIKILIDDSTKKAYGVRFVKKGRIFDATSVKEVILSAGAINSPQILMLSGIGPEHLLNEYNIPLVKDLPVGDNLLDQIAYNIHFSSNYTQNTIPLSKQVEDFLRGEGLFTAPFNGKSLSFVKPDDLGRPTVEYVLLPPTGRNHYTSRPLASPYIPSINEEMSKIDPKNFFSITTIILHPKSKGKVTIRSNKAQDFPEIDSNIFSNEEDLETLYEAIQFAISITETGAFKKINASVYSPIPPCFEHILYSKQYWYCAIRYMALPTYHSMGTTSMGMDEKTSVVNHELKIHGIKNLRVADCGVIPATISGHTNGPAFMIGEKLSSIIKEEYKAKRA</sequence>
<keyword evidence="4" id="KW-0285">Flavoprotein</keyword>
<keyword evidence="5" id="KW-0732">Signal</keyword>